<evidence type="ECO:0000256" key="2">
    <source>
        <dbReference type="ARBA" id="ARBA00022692"/>
    </source>
</evidence>
<dbReference type="PANTHER" id="PTHR24186:SF37">
    <property type="entry name" value="PGG DOMAIN-CONTAINING PROTEIN"/>
    <property type="match status" value="1"/>
</dbReference>
<feature type="domain" description="PGG" evidence="8">
    <location>
        <begin position="21"/>
        <end position="106"/>
    </location>
</feature>
<keyword evidence="10" id="KW-1185">Reference proteome</keyword>
<keyword evidence="3" id="KW-0677">Repeat</keyword>
<keyword evidence="6 7" id="KW-0472">Membrane</keyword>
<sequence length="172" mass="19359">MLRVIRLICQWLRDCLKTDTDWIKETQGTLMLVASVIATVTFQSVVNPPKTLTKDFLTFNTISFISTLSIILLLISGLPLKNKVGAWLLTIAMSSTIIFIGLTYISVLEAVPDDMYTWYEAVEPAYYGSIIALTCVCGFCFLVHTAHFIYWLVDLARDHRSEQAKPEGAEMV</sequence>
<keyword evidence="4 7" id="KW-1133">Transmembrane helix</keyword>
<feature type="transmembrane region" description="Helical" evidence="7">
    <location>
        <begin position="29"/>
        <end position="46"/>
    </location>
</feature>
<dbReference type="EMBL" id="JBAMMX010000025">
    <property type="protein sequence ID" value="KAK6914721.1"/>
    <property type="molecule type" value="Genomic_DNA"/>
</dbReference>
<organism evidence="9 10">
    <name type="scientific">Dillenia turbinata</name>
    <dbReference type="NCBI Taxonomy" id="194707"/>
    <lineage>
        <taxon>Eukaryota</taxon>
        <taxon>Viridiplantae</taxon>
        <taxon>Streptophyta</taxon>
        <taxon>Embryophyta</taxon>
        <taxon>Tracheophyta</taxon>
        <taxon>Spermatophyta</taxon>
        <taxon>Magnoliopsida</taxon>
        <taxon>eudicotyledons</taxon>
        <taxon>Gunneridae</taxon>
        <taxon>Pentapetalae</taxon>
        <taxon>Dilleniales</taxon>
        <taxon>Dilleniaceae</taxon>
        <taxon>Dillenia</taxon>
    </lineage>
</organism>
<proteinExistence type="predicted"/>
<evidence type="ECO:0000313" key="9">
    <source>
        <dbReference type="EMBL" id="KAK6914721.1"/>
    </source>
</evidence>
<keyword evidence="2 7" id="KW-0812">Transmembrane</keyword>
<evidence type="ECO:0000256" key="4">
    <source>
        <dbReference type="ARBA" id="ARBA00022989"/>
    </source>
</evidence>
<feature type="transmembrane region" description="Helical" evidence="7">
    <location>
        <begin position="58"/>
        <end position="78"/>
    </location>
</feature>
<dbReference type="Proteomes" id="UP001370490">
    <property type="component" value="Unassembled WGS sequence"/>
</dbReference>
<evidence type="ECO:0000256" key="6">
    <source>
        <dbReference type="ARBA" id="ARBA00023136"/>
    </source>
</evidence>
<comment type="subcellular location">
    <subcellularLocation>
        <location evidence="1">Membrane</location>
        <topology evidence="1">Multi-pass membrane protein</topology>
    </subcellularLocation>
</comment>
<dbReference type="PANTHER" id="PTHR24186">
    <property type="entry name" value="PROTEIN PHOSPHATASE 1 REGULATORY SUBUNIT"/>
    <property type="match status" value="1"/>
</dbReference>
<comment type="caution">
    <text evidence="9">The sequence shown here is derived from an EMBL/GenBank/DDBJ whole genome shotgun (WGS) entry which is preliminary data.</text>
</comment>
<dbReference type="Pfam" id="PF13962">
    <property type="entry name" value="PGG"/>
    <property type="match status" value="1"/>
</dbReference>
<evidence type="ECO:0000256" key="3">
    <source>
        <dbReference type="ARBA" id="ARBA00022737"/>
    </source>
</evidence>
<protein>
    <submittedName>
        <fullName evidence="9">PGG domain</fullName>
    </submittedName>
</protein>
<dbReference type="AlphaFoldDB" id="A0AAN8UMW7"/>
<reference evidence="9 10" key="1">
    <citation type="submission" date="2023-12" db="EMBL/GenBank/DDBJ databases">
        <title>A high-quality genome assembly for Dillenia turbinata (Dilleniales).</title>
        <authorList>
            <person name="Chanderbali A."/>
        </authorList>
    </citation>
    <scope>NUCLEOTIDE SEQUENCE [LARGE SCALE GENOMIC DNA]</scope>
    <source>
        <strain evidence="9">LSX21</strain>
        <tissue evidence="9">Leaf</tissue>
    </source>
</reference>
<evidence type="ECO:0000256" key="1">
    <source>
        <dbReference type="ARBA" id="ARBA00004141"/>
    </source>
</evidence>
<dbReference type="InterPro" id="IPR026961">
    <property type="entry name" value="PGG_dom"/>
</dbReference>
<name>A0AAN8UMW7_9MAGN</name>
<gene>
    <name evidence="9" type="ORF">RJ641_019838</name>
</gene>
<evidence type="ECO:0000256" key="5">
    <source>
        <dbReference type="ARBA" id="ARBA00023043"/>
    </source>
</evidence>
<feature type="transmembrane region" description="Helical" evidence="7">
    <location>
        <begin position="125"/>
        <end position="153"/>
    </location>
</feature>
<evidence type="ECO:0000256" key="7">
    <source>
        <dbReference type="SAM" id="Phobius"/>
    </source>
</evidence>
<accession>A0AAN8UMW7</accession>
<feature type="transmembrane region" description="Helical" evidence="7">
    <location>
        <begin position="85"/>
        <end position="105"/>
    </location>
</feature>
<keyword evidence="5" id="KW-0040">ANK repeat</keyword>
<dbReference type="GO" id="GO:0005886">
    <property type="term" value="C:plasma membrane"/>
    <property type="evidence" value="ECO:0007669"/>
    <property type="project" value="TreeGrafter"/>
</dbReference>
<evidence type="ECO:0000313" key="10">
    <source>
        <dbReference type="Proteomes" id="UP001370490"/>
    </source>
</evidence>
<evidence type="ECO:0000259" key="8">
    <source>
        <dbReference type="Pfam" id="PF13962"/>
    </source>
</evidence>